<evidence type="ECO:0000256" key="1">
    <source>
        <dbReference type="SAM" id="MobiDB-lite"/>
    </source>
</evidence>
<evidence type="ECO:0000313" key="2">
    <source>
        <dbReference type="EMBL" id="ANS31882.1"/>
    </source>
</evidence>
<evidence type="ECO:0000313" key="3">
    <source>
        <dbReference type="Proteomes" id="UP000186108"/>
    </source>
</evidence>
<sequence>MTSVSVHRSPMNSIRSAMMVANTLLQRRIRDSGCMELYAPPISEVRKNSCRTSSSSAILFEQSLSPERRPALRGGRLPLAPLLDDGSPMTSSLHSGPPSTNQELAAFEITRDHRRLRSTIEKSGVRVTAGRTRETLTRYRIRLRSWSRSCPSAGGPGSSFRSRRPGSATRCGGLQRKYRQPAQDGVTRLERVRPPRRRRPPAGRSSPATAPSLPTCSPLAG</sequence>
<dbReference type="Proteomes" id="UP000186108">
    <property type="component" value="Plasmid pR1CP1"/>
</dbReference>
<proteinExistence type="predicted"/>
<feature type="compositionally biased region" description="Low complexity" evidence="1">
    <location>
        <begin position="202"/>
        <end position="212"/>
    </location>
</feature>
<organism evidence="2 3">
    <name type="scientific">Rhodococcus opacus</name>
    <name type="common">Nocardia opaca</name>
    <dbReference type="NCBI Taxonomy" id="37919"/>
    <lineage>
        <taxon>Bacteria</taxon>
        <taxon>Bacillati</taxon>
        <taxon>Actinomycetota</taxon>
        <taxon>Actinomycetes</taxon>
        <taxon>Mycobacteriales</taxon>
        <taxon>Nocardiaceae</taxon>
        <taxon>Rhodococcus</taxon>
    </lineage>
</organism>
<dbReference type="AlphaFoldDB" id="A0A1B1KGY9"/>
<name>A0A1B1KGY9_RHOOP</name>
<gene>
    <name evidence="2" type="ORF">R1CP_36380</name>
</gene>
<keyword evidence="2" id="KW-0614">Plasmid</keyword>
<protein>
    <submittedName>
        <fullName evidence="2">Uncharacterized protein</fullName>
    </submittedName>
</protein>
<accession>A0A1B1KGY9</accession>
<feature type="region of interest" description="Disordered" evidence="1">
    <location>
        <begin position="147"/>
        <end position="221"/>
    </location>
</feature>
<dbReference type="EMBL" id="CP009112">
    <property type="protein sequence ID" value="ANS31882.1"/>
    <property type="molecule type" value="Genomic_DNA"/>
</dbReference>
<reference evidence="2 3" key="1">
    <citation type="submission" date="2014-07" db="EMBL/GenBank/DDBJ databases">
        <authorList>
            <person name="Zhang J.E."/>
            <person name="Yang H."/>
            <person name="Guo J."/>
            <person name="Deng Z."/>
            <person name="Luo H."/>
            <person name="Luo M."/>
            <person name="Zhao B."/>
        </authorList>
    </citation>
    <scope>NUCLEOTIDE SEQUENCE [LARGE SCALE GENOMIC DNA]</scope>
    <source>
        <strain evidence="2 3">1CP</strain>
        <plasmid evidence="3">Plasmid pr1cp1</plasmid>
    </source>
</reference>
<geneLocation type="plasmid" evidence="3">
    <name>pr1cp1</name>
</geneLocation>